<sequence length="329" mass="37813">MSAKKIVLIVAAAILFGAWCFAAETDGESKSLDADVAIRFYDRRVYYPGNDGTEPIFVKISITNKGSHPLRFKLANDRMFSIDFSVLNTKNKNLAHTEPWIRKRNTDQQIYFREITIETGETYAFVENVKDYITIESPGAYILSANFYPELKRLSDSSESHISSNRLGLEIKPSPSAAALGAVPIASVSREVLQPQPISPDKVISYMLTARQKSQWDQFFLYLDIERMIARDPIRSRRYKAEAEAGRINMLDTYKHDLMQSRTDKDIAMIPVEFTIERTTYSTTEAEVTVIEWFDYTSFREKKRFTYNLASRDDIWTVYDYSVNNLGTE</sequence>
<dbReference type="EMBL" id="CP048020">
    <property type="protein sequence ID" value="QHX43442.1"/>
    <property type="molecule type" value="Genomic_DNA"/>
</dbReference>
<dbReference type="KEGG" id="trz:GWP43_08285"/>
<evidence type="ECO:0000313" key="2">
    <source>
        <dbReference type="EMBL" id="QHX43442.1"/>
    </source>
</evidence>
<accession>A0A6P1Y3E9</accession>
<evidence type="ECO:0000256" key="1">
    <source>
        <dbReference type="SAM" id="SignalP"/>
    </source>
</evidence>
<feature type="chain" id="PRO_5026760964" evidence="1">
    <location>
        <begin position="23"/>
        <end position="329"/>
    </location>
</feature>
<evidence type="ECO:0000313" key="3">
    <source>
        <dbReference type="Proteomes" id="UP000464374"/>
    </source>
</evidence>
<name>A0A6P1Y3E9_9SPIR</name>
<reference evidence="2 3" key="1">
    <citation type="submission" date="2020-01" db="EMBL/GenBank/DDBJ databases">
        <title>Complete genome sequence of a human oral phylogroup 1 Treponema sp. strain ATCC 700766, originally isolated from periodontitis dental plaque.</title>
        <authorList>
            <person name="Chan Y."/>
            <person name="Huo Y.-B."/>
            <person name="Yu X.-L."/>
            <person name="Zeng H."/>
            <person name="Leung W.-K."/>
            <person name="Watt R.M."/>
        </authorList>
    </citation>
    <scope>NUCLEOTIDE SEQUENCE [LARGE SCALE GENOMIC DNA]</scope>
    <source>
        <strain evidence="2 3">OMZ 804</strain>
    </source>
</reference>
<keyword evidence="1" id="KW-0732">Signal</keyword>
<protein>
    <submittedName>
        <fullName evidence="2">Uncharacterized protein</fullName>
    </submittedName>
</protein>
<dbReference type="AlphaFoldDB" id="A0A6P1Y3E9"/>
<dbReference type="RefSeq" id="WP_162663764.1">
    <property type="nucleotide sequence ID" value="NZ_CP048020.1"/>
</dbReference>
<proteinExistence type="predicted"/>
<dbReference type="Proteomes" id="UP000464374">
    <property type="component" value="Chromosome"/>
</dbReference>
<organism evidence="2 3">
    <name type="scientific">Treponema vincentii</name>
    <dbReference type="NCBI Taxonomy" id="69710"/>
    <lineage>
        <taxon>Bacteria</taxon>
        <taxon>Pseudomonadati</taxon>
        <taxon>Spirochaetota</taxon>
        <taxon>Spirochaetia</taxon>
        <taxon>Spirochaetales</taxon>
        <taxon>Treponemataceae</taxon>
        <taxon>Treponema</taxon>
    </lineage>
</organism>
<feature type="signal peptide" evidence="1">
    <location>
        <begin position="1"/>
        <end position="22"/>
    </location>
</feature>
<gene>
    <name evidence="2" type="ORF">GWP43_08285</name>
</gene>